<evidence type="ECO:0000259" key="5">
    <source>
        <dbReference type="PROSITE" id="PS50977"/>
    </source>
</evidence>
<dbReference type="PRINTS" id="PR00455">
    <property type="entry name" value="HTHTETR"/>
</dbReference>
<dbReference type="InterPro" id="IPR001647">
    <property type="entry name" value="HTH_TetR"/>
</dbReference>
<evidence type="ECO:0000256" key="3">
    <source>
        <dbReference type="ARBA" id="ARBA00023163"/>
    </source>
</evidence>
<dbReference type="Proteomes" id="UP001212602">
    <property type="component" value="Unassembled WGS sequence"/>
</dbReference>
<dbReference type="Gene3D" id="1.10.10.60">
    <property type="entry name" value="Homeodomain-like"/>
    <property type="match status" value="1"/>
</dbReference>
<protein>
    <submittedName>
        <fullName evidence="6">TetR/AcrR family transcriptional regulator</fullName>
    </submittedName>
</protein>
<feature type="DNA-binding region" description="H-T-H motif" evidence="4">
    <location>
        <begin position="45"/>
        <end position="64"/>
    </location>
</feature>
<dbReference type="EMBL" id="JAQIPB010000001">
    <property type="protein sequence ID" value="MDA7414972.1"/>
    <property type="molecule type" value="Genomic_DNA"/>
</dbReference>
<dbReference type="InterPro" id="IPR009057">
    <property type="entry name" value="Homeodomain-like_sf"/>
</dbReference>
<dbReference type="PROSITE" id="PS50977">
    <property type="entry name" value="HTH_TETR_2"/>
    <property type="match status" value="1"/>
</dbReference>
<dbReference type="SUPFAM" id="SSF48498">
    <property type="entry name" value="Tetracyclin repressor-like, C-terminal domain"/>
    <property type="match status" value="1"/>
</dbReference>
<evidence type="ECO:0000313" key="6">
    <source>
        <dbReference type="EMBL" id="MDA7414972.1"/>
    </source>
</evidence>
<dbReference type="PANTHER" id="PTHR30055:SF223">
    <property type="entry name" value="HTH-TYPE TRANSCRIPTIONAL REGULATOR UIDR"/>
    <property type="match status" value="1"/>
</dbReference>
<dbReference type="PANTHER" id="PTHR30055">
    <property type="entry name" value="HTH-TYPE TRANSCRIPTIONAL REGULATOR RUTR"/>
    <property type="match status" value="1"/>
</dbReference>
<dbReference type="Gene3D" id="1.10.357.10">
    <property type="entry name" value="Tetracycline Repressor, domain 2"/>
    <property type="match status" value="1"/>
</dbReference>
<dbReference type="RefSeq" id="WP_271426243.1">
    <property type="nucleotide sequence ID" value="NZ_JAQIPB010000001.1"/>
</dbReference>
<feature type="domain" description="HTH tetR-type" evidence="5">
    <location>
        <begin position="22"/>
        <end position="82"/>
    </location>
</feature>
<dbReference type="InterPro" id="IPR050109">
    <property type="entry name" value="HTH-type_TetR-like_transc_reg"/>
</dbReference>
<proteinExistence type="predicted"/>
<dbReference type="InterPro" id="IPR036271">
    <property type="entry name" value="Tet_transcr_reg_TetR-rel_C_sf"/>
</dbReference>
<comment type="caution">
    <text evidence="6">The sequence shown here is derived from an EMBL/GenBank/DDBJ whole genome shotgun (WGS) entry which is preliminary data.</text>
</comment>
<accession>A0AAE3N6R7</accession>
<dbReference type="SUPFAM" id="SSF46689">
    <property type="entry name" value="Homeodomain-like"/>
    <property type="match status" value="1"/>
</dbReference>
<dbReference type="GO" id="GO:0000976">
    <property type="term" value="F:transcription cis-regulatory region binding"/>
    <property type="evidence" value="ECO:0007669"/>
    <property type="project" value="TreeGrafter"/>
</dbReference>
<evidence type="ECO:0000313" key="7">
    <source>
        <dbReference type="Proteomes" id="UP001212602"/>
    </source>
</evidence>
<dbReference type="FunFam" id="1.10.10.60:FF:000141">
    <property type="entry name" value="TetR family transcriptional regulator"/>
    <property type="match status" value="1"/>
</dbReference>
<dbReference type="InterPro" id="IPR011075">
    <property type="entry name" value="TetR_C"/>
</dbReference>
<name>A0AAE3N6R7_9BURK</name>
<evidence type="ECO:0000256" key="2">
    <source>
        <dbReference type="ARBA" id="ARBA00023125"/>
    </source>
</evidence>
<reference evidence="6" key="1">
    <citation type="submission" date="2023-01" db="EMBL/GenBank/DDBJ databases">
        <title>Xenophilus mangrovi sp. nov., isolated from soil of Mangrove nature reserve.</title>
        <authorList>
            <person name="Xu S."/>
            <person name="Liu Z."/>
            <person name="Xu Y."/>
        </authorList>
    </citation>
    <scope>NUCLEOTIDE SEQUENCE</scope>
    <source>
        <strain evidence="6">YW8</strain>
    </source>
</reference>
<dbReference type="AlphaFoldDB" id="A0AAE3N6R7"/>
<keyword evidence="3" id="KW-0804">Transcription</keyword>
<keyword evidence="7" id="KW-1185">Reference proteome</keyword>
<gene>
    <name evidence="6" type="ORF">PGB34_01220</name>
</gene>
<dbReference type="Pfam" id="PF00440">
    <property type="entry name" value="TetR_N"/>
    <property type="match status" value="1"/>
</dbReference>
<evidence type="ECO:0000256" key="4">
    <source>
        <dbReference type="PROSITE-ProRule" id="PRU00335"/>
    </source>
</evidence>
<dbReference type="GO" id="GO:0003700">
    <property type="term" value="F:DNA-binding transcription factor activity"/>
    <property type="evidence" value="ECO:0007669"/>
    <property type="project" value="TreeGrafter"/>
</dbReference>
<keyword evidence="2 4" id="KW-0238">DNA-binding</keyword>
<dbReference type="Pfam" id="PF16859">
    <property type="entry name" value="TetR_C_11"/>
    <property type="match status" value="1"/>
</dbReference>
<evidence type="ECO:0000256" key="1">
    <source>
        <dbReference type="ARBA" id="ARBA00023015"/>
    </source>
</evidence>
<organism evidence="6 7">
    <name type="scientific">Xenophilus arseniciresistens</name>
    <dbReference type="NCBI Taxonomy" id="1283306"/>
    <lineage>
        <taxon>Bacteria</taxon>
        <taxon>Pseudomonadati</taxon>
        <taxon>Pseudomonadota</taxon>
        <taxon>Betaproteobacteria</taxon>
        <taxon>Burkholderiales</taxon>
        <taxon>Comamonadaceae</taxon>
        <taxon>Xenophilus</taxon>
    </lineage>
</organism>
<sequence length="229" mass="25987">MPDRPVSEFLCPLRAKRARRKEARPGELLQAALDLFVDKGFAATRVEEVAARAGVSKGTLFLYFKTKEELFQAVVTHNIAGLFVQWEQEFLDFEGSTPEMLRYCMRTWWERVGLTQASGITKLILAEGRNFPELADFYRREVVKPGQALIRRMLERGVTRGEFEIDDMDHTLYAVIAPMLFLMLWRHSANACVDAELDPERYLQALSDTVLRGLCTPGARTTLSSPPAS</sequence>
<keyword evidence="1" id="KW-0805">Transcription regulation</keyword>